<proteinExistence type="predicted"/>
<dbReference type="EMBL" id="UINC01088551">
    <property type="protein sequence ID" value="SVC38879.1"/>
    <property type="molecule type" value="Genomic_DNA"/>
</dbReference>
<organism evidence="1">
    <name type="scientific">marine metagenome</name>
    <dbReference type="NCBI Taxonomy" id="408172"/>
    <lineage>
        <taxon>unclassified sequences</taxon>
        <taxon>metagenomes</taxon>
        <taxon>ecological metagenomes</taxon>
    </lineage>
</organism>
<accession>A0A382LQ87</accession>
<evidence type="ECO:0000313" key="1">
    <source>
        <dbReference type="EMBL" id="SVC38879.1"/>
    </source>
</evidence>
<sequence length="123" mass="13672">MTAPQQHGLGLLVDQLQRGELTEESLRRGVADIVGWNGQGVQDLLYLQAASSTPAAQVVGMMWVEGGQVKELPLDPDDWPYQTVLAAISDRWNVISFPDMSLLTMSDKEFHGLGFQFILERRS</sequence>
<gene>
    <name evidence="1" type="ORF">METZ01_LOCUS291733</name>
</gene>
<reference evidence="1" key="1">
    <citation type="submission" date="2018-05" db="EMBL/GenBank/DDBJ databases">
        <authorList>
            <person name="Lanie J.A."/>
            <person name="Ng W.-L."/>
            <person name="Kazmierczak K.M."/>
            <person name="Andrzejewski T.M."/>
            <person name="Davidsen T.M."/>
            <person name="Wayne K.J."/>
            <person name="Tettelin H."/>
            <person name="Glass J.I."/>
            <person name="Rusch D."/>
            <person name="Podicherti R."/>
            <person name="Tsui H.-C.T."/>
            <person name="Winkler M.E."/>
        </authorList>
    </citation>
    <scope>NUCLEOTIDE SEQUENCE</scope>
</reference>
<dbReference type="AlphaFoldDB" id="A0A382LQ87"/>
<protein>
    <submittedName>
        <fullName evidence="1">Uncharacterized protein</fullName>
    </submittedName>
</protein>
<name>A0A382LQ87_9ZZZZ</name>